<dbReference type="Pfam" id="PF01048">
    <property type="entry name" value="PNP_UDP_1"/>
    <property type="match status" value="1"/>
</dbReference>
<organism evidence="2 3">
    <name type="scientific">Penicillium cosmopolitanum</name>
    <dbReference type="NCBI Taxonomy" id="1131564"/>
    <lineage>
        <taxon>Eukaryota</taxon>
        <taxon>Fungi</taxon>
        <taxon>Dikarya</taxon>
        <taxon>Ascomycota</taxon>
        <taxon>Pezizomycotina</taxon>
        <taxon>Eurotiomycetes</taxon>
        <taxon>Eurotiomycetidae</taxon>
        <taxon>Eurotiales</taxon>
        <taxon>Aspergillaceae</taxon>
        <taxon>Penicillium</taxon>
    </lineage>
</organism>
<evidence type="ECO:0000313" key="3">
    <source>
        <dbReference type="Proteomes" id="UP001147747"/>
    </source>
</evidence>
<dbReference type="OrthoDB" id="1577640at2759"/>
<dbReference type="GeneID" id="81366609"/>
<gene>
    <name evidence="2" type="ORF">N7509_002992</name>
</gene>
<keyword evidence="3" id="KW-1185">Reference proteome</keyword>
<dbReference type="PANTHER" id="PTHR46082">
    <property type="entry name" value="ATP/GTP-BINDING PROTEIN-RELATED"/>
    <property type="match status" value="1"/>
</dbReference>
<dbReference type="PANTHER" id="PTHR46082:SF11">
    <property type="entry name" value="AAA+ ATPASE DOMAIN-CONTAINING PROTEIN-RELATED"/>
    <property type="match status" value="1"/>
</dbReference>
<dbReference type="RefSeq" id="XP_056493424.1">
    <property type="nucleotide sequence ID" value="XM_056627629.1"/>
</dbReference>
<dbReference type="InterPro" id="IPR035994">
    <property type="entry name" value="Nucleoside_phosphorylase_sf"/>
</dbReference>
<evidence type="ECO:0000313" key="2">
    <source>
        <dbReference type="EMBL" id="KAJ5409109.1"/>
    </source>
</evidence>
<name>A0A9X0BE05_9EURO</name>
<feature type="domain" description="Nucleoside phosphorylase" evidence="1">
    <location>
        <begin position="184"/>
        <end position="303"/>
    </location>
</feature>
<dbReference type="Proteomes" id="UP001147747">
    <property type="component" value="Unassembled WGS sequence"/>
</dbReference>
<evidence type="ECO:0000259" key="1">
    <source>
        <dbReference type="Pfam" id="PF01048"/>
    </source>
</evidence>
<sequence>MGRRLNQQLDCSVYSVGWLCANTAEANISRRFLDEEYAPPTLQPRDENGYIVGRMGNHYLVIAFLLVESSGPVSLAHTVAHMTRTFYNIRFGLMVGTGGGAPSAPHPTNPLNDIRLGDVVVSQPNQAHGGVLQYDKGRWNGDGAMAALQSDRQLGFDRMMDYFQSAATKFSKSAAPEFRFPGRDLDRLYKPSHSHKGKEGTDCSACGTAALEQRLERRSNHPAVHYGLIASGNAVMRSAAHRDRLRNTWGVRCFEMEAAGLGNRFPCVIIRGIGNYSDDHKNDHWQDYATATAAAYAKDLLRVVQP</sequence>
<dbReference type="GO" id="GO:0003824">
    <property type="term" value="F:catalytic activity"/>
    <property type="evidence" value="ECO:0007669"/>
    <property type="project" value="InterPro"/>
</dbReference>
<reference evidence="2" key="1">
    <citation type="submission" date="2022-12" db="EMBL/GenBank/DDBJ databases">
        <authorList>
            <person name="Petersen C."/>
        </authorList>
    </citation>
    <scope>NUCLEOTIDE SEQUENCE</scope>
    <source>
        <strain evidence="2">IBT 29677</strain>
    </source>
</reference>
<proteinExistence type="predicted"/>
<dbReference type="GO" id="GO:0009116">
    <property type="term" value="P:nucleoside metabolic process"/>
    <property type="evidence" value="ECO:0007669"/>
    <property type="project" value="InterPro"/>
</dbReference>
<dbReference type="SUPFAM" id="SSF53167">
    <property type="entry name" value="Purine and uridine phosphorylases"/>
    <property type="match status" value="1"/>
</dbReference>
<dbReference type="AlphaFoldDB" id="A0A9X0BE05"/>
<dbReference type="Gene3D" id="3.40.50.1580">
    <property type="entry name" value="Nucleoside phosphorylase domain"/>
    <property type="match status" value="1"/>
</dbReference>
<dbReference type="InterPro" id="IPR053137">
    <property type="entry name" value="NLR-like"/>
</dbReference>
<protein>
    <submittedName>
        <fullName evidence="2">Ankyrin repeat protein</fullName>
    </submittedName>
</protein>
<accession>A0A9X0BE05</accession>
<comment type="caution">
    <text evidence="2">The sequence shown here is derived from an EMBL/GenBank/DDBJ whole genome shotgun (WGS) entry which is preliminary data.</text>
</comment>
<dbReference type="EMBL" id="JAPZBU010000004">
    <property type="protein sequence ID" value="KAJ5409109.1"/>
    <property type="molecule type" value="Genomic_DNA"/>
</dbReference>
<reference evidence="2" key="2">
    <citation type="journal article" date="2023" name="IMA Fungus">
        <title>Comparative genomic study of the Penicillium genus elucidates a diverse pangenome and 15 lateral gene transfer events.</title>
        <authorList>
            <person name="Petersen C."/>
            <person name="Sorensen T."/>
            <person name="Nielsen M.R."/>
            <person name="Sondergaard T.E."/>
            <person name="Sorensen J.L."/>
            <person name="Fitzpatrick D.A."/>
            <person name="Frisvad J.C."/>
            <person name="Nielsen K.L."/>
        </authorList>
    </citation>
    <scope>NUCLEOTIDE SEQUENCE</scope>
    <source>
        <strain evidence="2">IBT 29677</strain>
    </source>
</reference>
<dbReference type="InterPro" id="IPR000845">
    <property type="entry name" value="Nucleoside_phosphorylase_d"/>
</dbReference>